<dbReference type="EMBL" id="RHJS01000002">
    <property type="protein sequence ID" value="RRK34161.1"/>
    <property type="molecule type" value="Genomic_DNA"/>
</dbReference>
<accession>A0A426DNA4</accession>
<proteinExistence type="predicted"/>
<keyword evidence="2" id="KW-0472">Membrane</keyword>
<keyword evidence="4" id="KW-1185">Reference proteome</keyword>
<evidence type="ECO:0000313" key="3">
    <source>
        <dbReference type="EMBL" id="RRK34161.1"/>
    </source>
</evidence>
<feature type="transmembrane region" description="Helical" evidence="2">
    <location>
        <begin position="94"/>
        <end position="110"/>
    </location>
</feature>
<feature type="compositionally biased region" description="Low complexity" evidence="1">
    <location>
        <begin position="260"/>
        <end position="277"/>
    </location>
</feature>
<dbReference type="Proteomes" id="UP000274920">
    <property type="component" value="Unassembled WGS sequence"/>
</dbReference>
<feature type="transmembrane region" description="Helical" evidence="2">
    <location>
        <begin position="66"/>
        <end position="82"/>
    </location>
</feature>
<feature type="transmembrane region" description="Helical" evidence="2">
    <location>
        <begin position="163"/>
        <end position="183"/>
    </location>
</feature>
<organism evidence="3 4">
    <name type="scientific">Schaedlerella arabinosiphila</name>
    <dbReference type="NCBI Taxonomy" id="2044587"/>
    <lineage>
        <taxon>Bacteria</taxon>
        <taxon>Bacillati</taxon>
        <taxon>Bacillota</taxon>
        <taxon>Clostridia</taxon>
        <taxon>Lachnospirales</taxon>
        <taxon>Lachnospiraceae</taxon>
        <taxon>Schaedlerella</taxon>
    </lineage>
</organism>
<feature type="transmembrane region" description="Helical" evidence="2">
    <location>
        <begin position="189"/>
        <end position="208"/>
    </location>
</feature>
<feature type="transmembrane region" description="Helical" evidence="2">
    <location>
        <begin position="139"/>
        <end position="156"/>
    </location>
</feature>
<dbReference type="AlphaFoldDB" id="A0A426DNA4"/>
<evidence type="ECO:0000256" key="1">
    <source>
        <dbReference type="SAM" id="MobiDB-lite"/>
    </source>
</evidence>
<feature type="region of interest" description="Disordered" evidence="1">
    <location>
        <begin position="249"/>
        <end position="286"/>
    </location>
</feature>
<evidence type="ECO:0000313" key="4">
    <source>
        <dbReference type="Proteomes" id="UP000274920"/>
    </source>
</evidence>
<protein>
    <submittedName>
        <fullName evidence="3">TMEM198/TM7SF3 family protein</fullName>
    </submittedName>
</protein>
<name>A0A426DNA4_9FIRM</name>
<sequence>MHAQSVDPGAMEPDAFLRYLRNADFAAMLRQILESCGLTGAAALTLPAIILLGILWCFFGLKLIRIWSAMTGLAVGLAIGLWDAEIFGLETSTGWVLGIILGGLLALIAVRLYLAGVFLAAWCAGSILAAAFLHPADWIKALICVGIGLLIALVALRFAEITTILLTAALGGACAVSGIAALMPSAGRTARIAMTVLLAAAGIAVQIVMEYKKRKKMACDQIGKPQGGEGGVAGEAEPSLAPEIVSDEAGATAAPKAVSDEAGSAAAMDAVSAEPEAVQTEPEQFS</sequence>
<feature type="transmembrane region" description="Helical" evidence="2">
    <location>
        <begin position="117"/>
        <end position="133"/>
    </location>
</feature>
<reference evidence="3" key="1">
    <citation type="submission" date="2018-10" db="EMBL/GenBank/DDBJ databases">
        <title>Schaedlerella arabinophila gen. nov. sp. nov., isolated from the mouse intestinal tract and comparative analysis with the genome of the closely related altered Schaedler flora strain ASF502.</title>
        <authorList>
            <person name="Miyake S."/>
            <person name="Soh M."/>
            <person name="Seedorf H."/>
        </authorList>
    </citation>
    <scope>NUCLEOTIDE SEQUENCE [LARGE SCALE GENOMIC DNA]</scope>
    <source>
        <strain evidence="3">DSM 106076</strain>
    </source>
</reference>
<feature type="transmembrane region" description="Helical" evidence="2">
    <location>
        <begin position="38"/>
        <end position="59"/>
    </location>
</feature>
<comment type="caution">
    <text evidence="3">The sequence shown here is derived from an EMBL/GenBank/DDBJ whole genome shotgun (WGS) entry which is preliminary data.</text>
</comment>
<evidence type="ECO:0000256" key="2">
    <source>
        <dbReference type="SAM" id="Phobius"/>
    </source>
</evidence>
<keyword evidence="2" id="KW-0812">Transmembrane</keyword>
<gene>
    <name evidence="3" type="ORF">EBB54_24635</name>
</gene>
<keyword evidence="2" id="KW-1133">Transmembrane helix</keyword>